<dbReference type="Gene3D" id="3.40.50.1820">
    <property type="entry name" value="alpha/beta hydrolase"/>
    <property type="match status" value="1"/>
</dbReference>
<organism evidence="2 3">
    <name type="scientific">Reinekea thalattae</name>
    <dbReference type="NCBI Taxonomy" id="2593301"/>
    <lineage>
        <taxon>Bacteria</taxon>
        <taxon>Pseudomonadati</taxon>
        <taxon>Pseudomonadota</taxon>
        <taxon>Gammaproteobacteria</taxon>
        <taxon>Oceanospirillales</taxon>
        <taxon>Saccharospirillaceae</taxon>
        <taxon>Reinekea</taxon>
    </lineage>
</organism>
<evidence type="ECO:0000259" key="1">
    <source>
        <dbReference type="Pfam" id="PF00561"/>
    </source>
</evidence>
<keyword evidence="3" id="KW-1185">Reference proteome</keyword>
<gene>
    <name evidence="2" type="ORF">FME95_01575</name>
</gene>
<dbReference type="PANTHER" id="PTHR43798:SF33">
    <property type="entry name" value="HYDROLASE, PUTATIVE (AFU_ORTHOLOGUE AFUA_2G14860)-RELATED"/>
    <property type="match status" value="1"/>
</dbReference>
<dbReference type="OrthoDB" id="5758827at2"/>
<dbReference type="SUPFAM" id="SSF53474">
    <property type="entry name" value="alpha/beta-Hydrolases"/>
    <property type="match status" value="1"/>
</dbReference>
<evidence type="ECO:0000313" key="2">
    <source>
        <dbReference type="EMBL" id="TXR53289.1"/>
    </source>
</evidence>
<dbReference type="InterPro" id="IPR029058">
    <property type="entry name" value="AB_hydrolase_fold"/>
</dbReference>
<keyword evidence="2" id="KW-0378">Hydrolase</keyword>
<evidence type="ECO:0000313" key="3">
    <source>
        <dbReference type="Proteomes" id="UP000321764"/>
    </source>
</evidence>
<dbReference type="EMBL" id="VKAD01000001">
    <property type="protein sequence ID" value="TXR53289.1"/>
    <property type="molecule type" value="Genomic_DNA"/>
</dbReference>
<feature type="domain" description="AB hydrolase-1" evidence="1">
    <location>
        <begin position="33"/>
        <end position="155"/>
    </location>
</feature>
<dbReference type="Pfam" id="PF00561">
    <property type="entry name" value="Abhydrolase_1"/>
    <property type="match status" value="1"/>
</dbReference>
<accession>A0A5C8Z7J4</accession>
<dbReference type="InterPro" id="IPR050266">
    <property type="entry name" value="AB_hydrolase_sf"/>
</dbReference>
<comment type="caution">
    <text evidence="2">The sequence shown here is derived from an EMBL/GenBank/DDBJ whole genome shotgun (WGS) entry which is preliminary data.</text>
</comment>
<dbReference type="PANTHER" id="PTHR43798">
    <property type="entry name" value="MONOACYLGLYCEROL LIPASE"/>
    <property type="match status" value="1"/>
</dbReference>
<proteinExistence type="predicted"/>
<protein>
    <submittedName>
        <fullName evidence="2">Alpha/beta hydrolase</fullName>
    </submittedName>
</protein>
<name>A0A5C8Z7J4_9GAMM</name>
<dbReference type="AlphaFoldDB" id="A0A5C8Z7J4"/>
<dbReference type="GO" id="GO:0016020">
    <property type="term" value="C:membrane"/>
    <property type="evidence" value="ECO:0007669"/>
    <property type="project" value="TreeGrafter"/>
</dbReference>
<sequence>MKNALHIDKVKIQTVKGGQIYLRRLEPENSKAVVLFLHGLGNNGDTFLKNDRGLANFLYEQGYACYIPDMIGHGESWPHLNQHLDHTVSDILNEDLPRIFHEVSRHLNGRPLLLVGQDFGSTLLMAAYARYPNLRNMVRGFVHFSARRTTAHSDLNRNPIKTIFWQRLLPLFARKSRVVPLNLLSDFNEPESLQWYQRWVAWSNGPWVDDGDNFDYSAAMKTLVLPSSLYIAANQNKYRCDIADARAFMMEQGRHDARLVIVGKRQGNLHQYNDRELLEHRHASKDHFPLILDWLDSCIDVEYQQAI</sequence>
<dbReference type="Proteomes" id="UP000321764">
    <property type="component" value="Unassembled WGS sequence"/>
</dbReference>
<dbReference type="InterPro" id="IPR000073">
    <property type="entry name" value="AB_hydrolase_1"/>
</dbReference>
<dbReference type="RefSeq" id="WP_147712525.1">
    <property type="nucleotide sequence ID" value="NZ_VKAD01000001.1"/>
</dbReference>
<reference evidence="2 3" key="1">
    <citation type="submission" date="2019-07" db="EMBL/GenBank/DDBJ databases">
        <title>Reinekea sp. strain SSH23 genome sequencing and assembly.</title>
        <authorList>
            <person name="Kim I."/>
        </authorList>
    </citation>
    <scope>NUCLEOTIDE SEQUENCE [LARGE SCALE GENOMIC DNA]</scope>
    <source>
        <strain evidence="2 3">SSH23</strain>
    </source>
</reference>
<dbReference type="GO" id="GO:0016787">
    <property type="term" value="F:hydrolase activity"/>
    <property type="evidence" value="ECO:0007669"/>
    <property type="project" value="UniProtKB-KW"/>
</dbReference>